<evidence type="ECO:0000313" key="3">
    <source>
        <dbReference type="Proteomes" id="UP000193560"/>
    </source>
</evidence>
<gene>
    <name evidence="2" type="ORF">BCR42DRAFT_408173</name>
</gene>
<feature type="chain" id="PRO_5012168389" evidence="1">
    <location>
        <begin position="23"/>
        <end position="426"/>
    </location>
</feature>
<dbReference type="Proteomes" id="UP000193560">
    <property type="component" value="Unassembled WGS sequence"/>
</dbReference>
<dbReference type="AlphaFoldDB" id="A0A1X2IT46"/>
<sequence>MKTTLFSCLLLIFCLASQVAHGLSTHKEAQTYLMRYGIPHDELDDAQLLETVKRYRDLAVLNTELFGDRVERLLEGLDRKLEHHYKVAEPHQRQRLLKDIERVLRQLEVQGQMTRNYVHEQLVDANNKVAVSSSHFLTPEQWQQVIKDVEETVTPPSTWSTWFGKSTNSLVRIGDKDPYQTWLDDTSTPFASWLTVSEQRTLKTALDKAMKRQELGSKDWWRQLIKELHGFSADQVERVMEELRIHVLGFKIFAHDYLGLPTPPPVYQDEHSWAERSDYYVVNLVRTWIHAVMQWLQGIRQHLDQQASSFIAEKKEQSQQLHDEWAKAIQHAKESFATYWHKQEYDAYRRIGYTEGEIDWIRGYLENALHHSSPTGFNQIIRDVRQYLNSLERQTKAQVELHVLKLDRMLQAWKLSVLGSNHHDEF</sequence>
<accession>A0A1X2IT46</accession>
<feature type="signal peptide" evidence="1">
    <location>
        <begin position="1"/>
        <end position="22"/>
    </location>
</feature>
<proteinExistence type="predicted"/>
<name>A0A1X2IT46_9FUNG</name>
<dbReference type="OrthoDB" id="2378832at2759"/>
<dbReference type="EMBL" id="MCGE01000005">
    <property type="protein sequence ID" value="ORZ21710.1"/>
    <property type="molecule type" value="Genomic_DNA"/>
</dbReference>
<evidence type="ECO:0000256" key="1">
    <source>
        <dbReference type="SAM" id="SignalP"/>
    </source>
</evidence>
<reference evidence="2 3" key="1">
    <citation type="submission" date="2016-07" db="EMBL/GenBank/DDBJ databases">
        <title>Pervasive Adenine N6-methylation of Active Genes in Fungi.</title>
        <authorList>
            <consortium name="DOE Joint Genome Institute"/>
            <person name="Mondo S.J."/>
            <person name="Dannebaum R.O."/>
            <person name="Kuo R.C."/>
            <person name="Labutti K."/>
            <person name="Haridas S."/>
            <person name="Kuo A."/>
            <person name="Salamov A."/>
            <person name="Ahrendt S.R."/>
            <person name="Lipzen A."/>
            <person name="Sullivan W."/>
            <person name="Andreopoulos W.B."/>
            <person name="Clum A."/>
            <person name="Lindquist E."/>
            <person name="Daum C."/>
            <person name="Ramamoorthy G.K."/>
            <person name="Gryganskyi A."/>
            <person name="Culley D."/>
            <person name="Magnuson J.K."/>
            <person name="James T.Y."/>
            <person name="O'Malley M.A."/>
            <person name="Stajich J.E."/>
            <person name="Spatafora J.W."/>
            <person name="Visel A."/>
            <person name="Grigoriev I.V."/>
        </authorList>
    </citation>
    <scope>NUCLEOTIDE SEQUENCE [LARGE SCALE GENOMIC DNA]</scope>
    <source>
        <strain evidence="2 3">NRRL 1336</strain>
    </source>
</reference>
<comment type="caution">
    <text evidence="2">The sequence shown here is derived from an EMBL/GenBank/DDBJ whole genome shotgun (WGS) entry which is preliminary data.</text>
</comment>
<evidence type="ECO:0000313" key="2">
    <source>
        <dbReference type="EMBL" id="ORZ21710.1"/>
    </source>
</evidence>
<keyword evidence="1" id="KW-0732">Signal</keyword>
<organism evidence="2 3">
    <name type="scientific">Absidia repens</name>
    <dbReference type="NCBI Taxonomy" id="90262"/>
    <lineage>
        <taxon>Eukaryota</taxon>
        <taxon>Fungi</taxon>
        <taxon>Fungi incertae sedis</taxon>
        <taxon>Mucoromycota</taxon>
        <taxon>Mucoromycotina</taxon>
        <taxon>Mucoromycetes</taxon>
        <taxon>Mucorales</taxon>
        <taxon>Cunninghamellaceae</taxon>
        <taxon>Absidia</taxon>
    </lineage>
</organism>
<keyword evidence="3" id="KW-1185">Reference proteome</keyword>
<protein>
    <submittedName>
        <fullName evidence="2">Uncharacterized protein</fullName>
    </submittedName>
</protein>